<accession>A0AAE0GUS3</accession>
<gene>
    <name evidence="2" type="ORF">CYMTET_7684</name>
</gene>
<feature type="compositionally biased region" description="Polar residues" evidence="1">
    <location>
        <begin position="44"/>
        <end position="58"/>
    </location>
</feature>
<evidence type="ECO:0000313" key="3">
    <source>
        <dbReference type="Proteomes" id="UP001190700"/>
    </source>
</evidence>
<dbReference type="EMBL" id="LGRX02002205">
    <property type="protein sequence ID" value="KAK3284677.1"/>
    <property type="molecule type" value="Genomic_DNA"/>
</dbReference>
<feature type="region of interest" description="Disordered" evidence="1">
    <location>
        <begin position="1"/>
        <end position="60"/>
    </location>
</feature>
<evidence type="ECO:0000313" key="2">
    <source>
        <dbReference type="EMBL" id="KAK3284677.1"/>
    </source>
</evidence>
<reference evidence="2 3" key="1">
    <citation type="journal article" date="2015" name="Genome Biol. Evol.">
        <title>Comparative Genomics of a Bacterivorous Green Alga Reveals Evolutionary Causalities and Consequences of Phago-Mixotrophic Mode of Nutrition.</title>
        <authorList>
            <person name="Burns J.A."/>
            <person name="Paasch A."/>
            <person name="Narechania A."/>
            <person name="Kim E."/>
        </authorList>
    </citation>
    <scope>NUCLEOTIDE SEQUENCE [LARGE SCALE GENOMIC DNA]</scope>
    <source>
        <strain evidence="2 3">PLY_AMNH</strain>
    </source>
</reference>
<dbReference type="AlphaFoldDB" id="A0AAE0GUS3"/>
<feature type="compositionally biased region" description="Low complexity" evidence="1">
    <location>
        <begin position="26"/>
        <end position="35"/>
    </location>
</feature>
<comment type="caution">
    <text evidence="2">The sequence shown here is derived from an EMBL/GenBank/DDBJ whole genome shotgun (WGS) entry which is preliminary data.</text>
</comment>
<sequence>MASARQTGLASELRAASTNGTPSPSPSASRESPSSTVGRRRIVGTSTLRSKPTSSTKAPSAFDFFDDTDVLVTTPVEEGREEEYIDQLAYAFQYGSDLVNFLRFAGFKPNVGYTFDNDDADTDFTTFLSGLTHVLFPISYSEASKLLDLDHDHEFYHVTINELLFCILPHALRGNALYLYHELAAGIGPGATLPAMSRLAPPWFSAPSEHQSSAPLEGNWVAETTSSLYKRWVGKGFPYVTCFRMWAVTDAHPDTRGACPYACLESFAHNKHLELSQPATTRPPLRTSPPAAAAALQTVPPPEPQAGASAAAFHSARLLPVLEYAPPPADLDHGGLVVRDEVAPERHDEPPPVFADVYDEDEEWPAFFSGVTDLHSASSMGSGCRSD</sequence>
<proteinExistence type="predicted"/>
<protein>
    <submittedName>
        <fullName evidence="2">Uncharacterized protein</fullName>
    </submittedName>
</protein>
<evidence type="ECO:0000256" key="1">
    <source>
        <dbReference type="SAM" id="MobiDB-lite"/>
    </source>
</evidence>
<organism evidence="2 3">
    <name type="scientific">Cymbomonas tetramitiformis</name>
    <dbReference type="NCBI Taxonomy" id="36881"/>
    <lineage>
        <taxon>Eukaryota</taxon>
        <taxon>Viridiplantae</taxon>
        <taxon>Chlorophyta</taxon>
        <taxon>Pyramimonadophyceae</taxon>
        <taxon>Pyramimonadales</taxon>
        <taxon>Pyramimonadaceae</taxon>
        <taxon>Cymbomonas</taxon>
    </lineage>
</organism>
<name>A0AAE0GUS3_9CHLO</name>
<dbReference type="Proteomes" id="UP001190700">
    <property type="component" value="Unassembled WGS sequence"/>
</dbReference>
<keyword evidence="3" id="KW-1185">Reference proteome</keyword>